<dbReference type="AlphaFoldDB" id="A0A2L2X884"/>
<dbReference type="OrthoDB" id="9792005at2"/>
<dbReference type="Gene3D" id="3.30.1780.10">
    <property type="entry name" value="ornithine cyclodeaminase, domain 1"/>
    <property type="match status" value="1"/>
</dbReference>
<comment type="catalytic activity">
    <reaction evidence="5">
        <text>L-proline + NADP(+) = 1-pyrroline-2-carboxylate + NADPH + H(+)</text>
        <dbReference type="Rhea" id="RHEA:20317"/>
        <dbReference type="ChEBI" id="CHEBI:15378"/>
        <dbReference type="ChEBI" id="CHEBI:39785"/>
        <dbReference type="ChEBI" id="CHEBI:57783"/>
        <dbReference type="ChEBI" id="CHEBI:58349"/>
        <dbReference type="ChEBI" id="CHEBI:60039"/>
        <dbReference type="EC" id="1.5.1.49"/>
    </reaction>
</comment>
<dbReference type="GO" id="GO:0005737">
    <property type="term" value="C:cytoplasm"/>
    <property type="evidence" value="ECO:0007669"/>
    <property type="project" value="TreeGrafter"/>
</dbReference>
<reference evidence="10" key="1">
    <citation type="submission" date="2018-02" db="EMBL/GenBank/DDBJ databases">
        <title>Genome sequence of Desulfocucumis palustris strain NAW-5.</title>
        <authorList>
            <person name="Watanabe M."/>
            <person name="Kojima H."/>
            <person name="Fukui M."/>
        </authorList>
    </citation>
    <scope>NUCLEOTIDE SEQUENCE [LARGE SCALE GENOMIC DNA]</scope>
    <source>
        <strain evidence="10">NAW-5</strain>
    </source>
</reference>
<evidence type="ECO:0000256" key="3">
    <source>
        <dbReference type="ARBA" id="ARBA00023027"/>
    </source>
</evidence>
<keyword evidence="3" id="KW-0520">NAD</keyword>
<evidence type="ECO:0000256" key="7">
    <source>
        <dbReference type="ARBA" id="ARBA00070669"/>
    </source>
</evidence>
<dbReference type="GO" id="GO:0016491">
    <property type="term" value="F:oxidoreductase activity"/>
    <property type="evidence" value="ECO:0007669"/>
    <property type="project" value="UniProtKB-KW"/>
</dbReference>
<accession>A0A2L2X884</accession>
<evidence type="ECO:0000256" key="4">
    <source>
        <dbReference type="ARBA" id="ARBA00050354"/>
    </source>
</evidence>
<dbReference type="Proteomes" id="UP000239549">
    <property type="component" value="Unassembled WGS sequence"/>
</dbReference>
<sequence>MLVLSAADVRKSVTMLEAIEAVQAAYQEYSAGESVVPLRVPVNVPKYEGVTLFMPGYSSRSDAVGVKIVSVYPKNLEKGIPTIHGLVVMVDGTTGKPVAAMEAGYLTALRTGAASGVATRYLARDDASTAVVIGTGAQARTQLLAICTVRRIKKVLVYDLNEDMAAAYAGEMAAILAELYGKRITVKPVSSSKKAVAEADIIVAATTSKLPVISADDLKNGVHINGVGSFTPEMQEIGEDTVLLAGKIVADSREAVLAEAGDIVIPLKKGLLKPDSIVEIGDVIAGKIPGRENNHEITFFKTVGMALLDVAVGNLVYQKALEKGLGQKVSL</sequence>
<evidence type="ECO:0000256" key="2">
    <source>
        <dbReference type="ARBA" id="ARBA00023002"/>
    </source>
</evidence>
<comment type="similarity">
    <text evidence="1">Belongs to the ornithine cyclodeaminase/mu-crystallin family.</text>
</comment>
<dbReference type="EMBL" id="BFAV01000028">
    <property type="protein sequence ID" value="GBF32409.1"/>
    <property type="molecule type" value="Genomic_DNA"/>
</dbReference>
<comment type="caution">
    <text evidence="9">The sequence shown here is derived from an EMBL/GenBank/DDBJ whole genome shotgun (WGS) entry which is preliminary data.</text>
</comment>
<comment type="catalytic activity">
    <reaction evidence="4">
        <text>L-proline + NAD(+) = 1-pyrroline-2-carboxylate + NADH + H(+)</text>
        <dbReference type="Rhea" id="RHEA:20321"/>
        <dbReference type="ChEBI" id="CHEBI:15378"/>
        <dbReference type="ChEBI" id="CHEBI:39785"/>
        <dbReference type="ChEBI" id="CHEBI:57540"/>
        <dbReference type="ChEBI" id="CHEBI:57945"/>
        <dbReference type="ChEBI" id="CHEBI:60039"/>
        <dbReference type="EC" id="1.5.1.49"/>
    </reaction>
</comment>
<dbReference type="EC" id="1.5.1.49" evidence="6"/>
<evidence type="ECO:0000313" key="10">
    <source>
        <dbReference type="Proteomes" id="UP000239549"/>
    </source>
</evidence>
<gene>
    <name evidence="9" type="ORF">DCCM_0603</name>
</gene>
<organism evidence="9 10">
    <name type="scientific">Desulfocucumis palustris</name>
    <dbReference type="NCBI Taxonomy" id="1898651"/>
    <lineage>
        <taxon>Bacteria</taxon>
        <taxon>Bacillati</taxon>
        <taxon>Bacillota</taxon>
        <taxon>Clostridia</taxon>
        <taxon>Eubacteriales</taxon>
        <taxon>Desulfocucumaceae</taxon>
        <taxon>Desulfocucumis</taxon>
    </lineage>
</organism>
<evidence type="ECO:0000256" key="6">
    <source>
        <dbReference type="ARBA" id="ARBA00067080"/>
    </source>
</evidence>
<proteinExistence type="inferred from homology"/>
<dbReference type="FunFam" id="3.40.50.720:FF:000311">
    <property type="entry name" value="Ornithine cyclodeaminase"/>
    <property type="match status" value="1"/>
</dbReference>
<evidence type="ECO:0000256" key="5">
    <source>
        <dbReference type="ARBA" id="ARBA00052703"/>
    </source>
</evidence>
<dbReference type="RefSeq" id="WP_104370941.1">
    <property type="nucleotide sequence ID" value="NZ_BFAV01000028.1"/>
</dbReference>
<evidence type="ECO:0000256" key="1">
    <source>
        <dbReference type="ARBA" id="ARBA00008903"/>
    </source>
</evidence>
<dbReference type="InterPro" id="IPR036291">
    <property type="entry name" value="NAD(P)-bd_dom_sf"/>
</dbReference>
<evidence type="ECO:0000256" key="8">
    <source>
        <dbReference type="ARBA" id="ARBA00078572"/>
    </source>
</evidence>
<evidence type="ECO:0000313" key="9">
    <source>
        <dbReference type="EMBL" id="GBF32409.1"/>
    </source>
</evidence>
<keyword evidence="2" id="KW-0560">Oxidoreductase</keyword>
<keyword evidence="10" id="KW-1185">Reference proteome</keyword>
<dbReference type="PIRSF" id="PIRSF001439">
    <property type="entry name" value="CryM"/>
    <property type="match status" value="1"/>
</dbReference>
<dbReference type="InterPro" id="IPR023401">
    <property type="entry name" value="ODC_N"/>
</dbReference>
<dbReference type="PANTHER" id="PTHR13812">
    <property type="entry name" value="KETIMINE REDUCTASE MU-CRYSTALLIN"/>
    <property type="match status" value="1"/>
</dbReference>
<dbReference type="Gene3D" id="3.40.50.720">
    <property type="entry name" value="NAD(P)-binding Rossmann-like Domain"/>
    <property type="match status" value="1"/>
</dbReference>
<dbReference type="InterPro" id="IPR003462">
    <property type="entry name" value="ODC_Mu_crystall"/>
</dbReference>
<dbReference type="Pfam" id="PF02423">
    <property type="entry name" value="OCD_Mu_crystall"/>
    <property type="match status" value="1"/>
</dbReference>
<protein>
    <recommendedName>
        <fullName evidence="7">Delta(1)-pyrroline-2-carboxylate reductase</fullName>
        <ecNumber evidence="6">1.5.1.49</ecNumber>
    </recommendedName>
    <alternativeName>
        <fullName evidence="8">Proline ketimine reductase</fullName>
    </alternativeName>
</protein>
<dbReference type="FunFam" id="3.30.1780.10:FF:000002">
    <property type="entry name" value="Ornithine cyclodeaminase"/>
    <property type="match status" value="1"/>
</dbReference>
<dbReference type="SUPFAM" id="SSF51735">
    <property type="entry name" value="NAD(P)-binding Rossmann-fold domains"/>
    <property type="match status" value="1"/>
</dbReference>
<name>A0A2L2X884_9FIRM</name>
<dbReference type="PANTHER" id="PTHR13812:SF19">
    <property type="entry name" value="KETIMINE REDUCTASE MU-CRYSTALLIN"/>
    <property type="match status" value="1"/>
</dbReference>
<dbReference type="GO" id="GO:0019752">
    <property type="term" value="P:carboxylic acid metabolic process"/>
    <property type="evidence" value="ECO:0007669"/>
    <property type="project" value="UniProtKB-ARBA"/>
</dbReference>